<dbReference type="Proteomes" id="UP001169217">
    <property type="component" value="Unassembled WGS sequence"/>
</dbReference>
<organism evidence="1 2">
    <name type="scientific">Colletotrichum limetticola</name>
    <dbReference type="NCBI Taxonomy" id="1209924"/>
    <lineage>
        <taxon>Eukaryota</taxon>
        <taxon>Fungi</taxon>
        <taxon>Dikarya</taxon>
        <taxon>Ascomycota</taxon>
        <taxon>Pezizomycotina</taxon>
        <taxon>Sordariomycetes</taxon>
        <taxon>Hypocreomycetidae</taxon>
        <taxon>Glomerellales</taxon>
        <taxon>Glomerellaceae</taxon>
        <taxon>Colletotrichum</taxon>
        <taxon>Colletotrichum acutatum species complex</taxon>
    </lineage>
</organism>
<dbReference type="EMBL" id="JARUPT010000641">
    <property type="protein sequence ID" value="KAK0369540.1"/>
    <property type="molecule type" value="Genomic_DNA"/>
</dbReference>
<name>A0ABQ9PHV9_9PEZI</name>
<sequence length="22" mass="2339">MFLPVPRVLSGVHCVGSPLSWG</sequence>
<evidence type="ECO:0000313" key="2">
    <source>
        <dbReference type="Proteomes" id="UP001169217"/>
    </source>
</evidence>
<reference evidence="1" key="1">
    <citation type="submission" date="2023-04" db="EMBL/GenBank/DDBJ databases">
        <title>Colletotrichum limetticola genome sequence.</title>
        <authorList>
            <person name="Baroncelli R."/>
        </authorList>
    </citation>
    <scope>NUCLEOTIDE SEQUENCE</scope>
    <source>
        <strain evidence="1">KLA-Anderson</strain>
    </source>
</reference>
<gene>
    <name evidence="1" type="ORF">CLIM01_13098</name>
</gene>
<accession>A0ABQ9PHV9</accession>
<proteinExistence type="predicted"/>
<evidence type="ECO:0000313" key="1">
    <source>
        <dbReference type="EMBL" id="KAK0369540.1"/>
    </source>
</evidence>
<keyword evidence="2" id="KW-1185">Reference proteome</keyword>
<comment type="caution">
    <text evidence="1">The sequence shown here is derived from an EMBL/GenBank/DDBJ whole genome shotgun (WGS) entry which is preliminary data.</text>
</comment>
<protein>
    <submittedName>
        <fullName evidence="1">Uncharacterized protein</fullName>
    </submittedName>
</protein>